<dbReference type="InterPro" id="IPR050194">
    <property type="entry name" value="Glycosyltransferase_grp1"/>
</dbReference>
<evidence type="ECO:0000259" key="1">
    <source>
        <dbReference type="Pfam" id="PF00534"/>
    </source>
</evidence>
<dbReference type="Gene3D" id="3.40.50.2000">
    <property type="entry name" value="Glycogen Phosphorylase B"/>
    <property type="match status" value="2"/>
</dbReference>
<dbReference type="RefSeq" id="WP_139065887.1">
    <property type="nucleotide sequence ID" value="NZ_CP040812.1"/>
</dbReference>
<dbReference type="CDD" id="cd03801">
    <property type="entry name" value="GT4_PimA-like"/>
    <property type="match status" value="1"/>
</dbReference>
<feature type="domain" description="Glycosyl transferase family 1" evidence="1">
    <location>
        <begin position="184"/>
        <end position="336"/>
    </location>
</feature>
<keyword evidence="3" id="KW-1185">Reference proteome</keyword>
<gene>
    <name evidence="2" type="ORF">FHG64_07880</name>
</gene>
<dbReference type="KEGG" id="afla:FHG64_07880"/>
<keyword evidence="2" id="KW-0808">Transferase</keyword>
<protein>
    <submittedName>
        <fullName evidence="2">Glycosyltransferase family 4 protein</fullName>
    </submittedName>
</protein>
<dbReference type="OrthoDB" id="9811239at2"/>
<dbReference type="Pfam" id="PF00534">
    <property type="entry name" value="Glycos_transf_1"/>
    <property type="match status" value="1"/>
</dbReference>
<dbReference type="GO" id="GO:0016757">
    <property type="term" value="F:glycosyltransferase activity"/>
    <property type="evidence" value="ECO:0007669"/>
    <property type="project" value="InterPro"/>
</dbReference>
<dbReference type="InterPro" id="IPR001296">
    <property type="entry name" value="Glyco_trans_1"/>
</dbReference>
<proteinExistence type="predicted"/>
<dbReference type="PANTHER" id="PTHR45947:SF3">
    <property type="entry name" value="SULFOQUINOVOSYL TRANSFERASE SQD2"/>
    <property type="match status" value="1"/>
</dbReference>
<reference evidence="2 3" key="1">
    <citation type="submission" date="2019-06" db="EMBL/GenBank/DDBJ databases">
        <title>Complete genome sequence of Antarcticibacterium flavum KCTC 52984T from an Antarctic marine sediment.</title>
        <authorList>
            <person name="Lee Y.M."/>
            <person name="Shin S.C."/>
        </authorList>
    </citation>
    <scope>NUCLEOTIDE SEQUENCE [LARGE SCALE GENOMIC DNA]</scope>
    <source>
        <strain evidence="2 3">KCTC 52984</strain>
    </source>
</reference>
<organism evidence="2 3">
    <name type="scientific">Antarcticibacterium flavum</name>
    <dbReference type="NCBI Taxonomy" id="2058175"/>
    <lineage>
        <taxon>Bacteria</taxon>
        <taxon>Pseudomonadati</taxon>
        <taxon>Bacteroidota</taxon>
        <taxon>Flavobacteriia</taxon>
        <taxon>Flavobacteriales</taxon>
        <taxon>Flavobacteriaceae</taxon>
        <taxon>Antarcticibacterium</taxon>
    </lineage>
</organism>
<accession>A0A5B7X3R1</accession>
<dbReference type="PANTHER" id="PTHR45947">
    <property type="entry name" value="SULFOQUINOVOSYL TRANSFERASE SQD2"/>
    <property type="match status" value="1"/>
</dbReference>
<dbReference type="Proteomes" id="UP000309016">
    <property type="component" value="Chromosome"/>
</dbReference>
<evidence type="ECO:0000313" key="3">
    <source>
        <dbReference type="Proteomes" id="UP000309016"/>
    </source>
</evidence>
<dbReference type="EMBL" id="CP040812">
    <property type="protein sequence ID" value="QCY69318.1"/>
    <property type="molecule type" value="Genomic_DNA"/>
</dbReference>
<dbReference type="AlphaFoldDB" id="A0A5B7X3R1"/>
<sequence length="376" mass="42712">MEDRLTILMTTDTVGGVWTYSIELCRALEKEGVFIHLAAMGNWPSKEQEEEAAALENVLLYKSDYKLEWMQDPWEDVEQAEKWLNSIYHTVQPDILHFNNYAHRKEDWSCPTITVFHSCVQTWWQAVKGTSAPAIWNKYTNLVSESLNTSDMVVAPTKAIMKKAIATHSISTDTRVIYNGKDLQPSADNEKEDFILCMGRIWDEAKNLQSLSGMAKDLPWPVYVVGNNINPDTGEAVLIENVKFLGELPQEEAHQWQQRAKIFVSPTIYEPFGLAILEAAASGCALVLNELDTLTELWQDTAVFFDPENNTEAKKLILQLNGNESFRSDIAKKAMKRAADFSATKMAAAYTETYRELLAKREFDHDLREEGKTTTQ</sequence>
<dbReference type="SUPFAM" id="SSF53756">
    <property type="entry name" value="UDP-Glycosyltransferase/glycogen phosphorylase"/>
    <property type="match status" value="1"/>
</dbReference>
<evidence type="ECO:0000313" key="2">
    <source>
        <dbReference type="EMBL" id="QCY69318.1"/>
    </source>
</evidence>
<name>A0A5B7X3R1_9FLAO</name>